<protein>
    <submittedName>
        <fullName evidence="1">Lactate dehydrogenase</fullName>
    </submittedName>
</protein>
<accession>A0A2N6QQ05</accession>
<comment type="caution">
    <text evidence="1">The sequence shown here is derived from an EMBL/GenBank/DDBJ whole genome shotgun (WGS) entry which is preliminary data.</text>
</comment>
<evidence type="ECO:0000313" key="2">
    <source>
        <dbReference type="Proteomes" id="UP000235564"/>
    </source>
</evidence>
<sequence length="46" mass="5470">MDHCSSMQFCSHQQMSWMNPETTNTDIFSYNHLSIFRVFKNKNPSV</sequence>
<dbReference type="Proteomes" id="UP000235564">
    <property type="component" value="Unassembled WGS sequence"/>
</dbReference>
<dbReference type="EMBL" id="PNGJ01000006">
    <property type="protein sequence ID" value="PMC23800.1"/>
    <property type="molecule type" value="Genomic_DNA"/>
</dbReference>
<organism evidence="1 2">
    <name type="scientific">Hoylesella buccalis</name>
    <dbReference type="NCBI Taxonomy" id="28127"/>
    <lineage>
        <taxon>Bacteria</taxon>
        <taxon>Pseudomonadati</taxon>
        <taxon>Bacteroidota</taxon>
        <taxon>Bacteroidia</taxon>
        <taxon>Bacteroidales</taxon>
        <taxon>Prevotellaceae</taxon>
        <taxon>Hoylesella</taxon>
    </lineage>
</organism>
<reference evidence="1 2" key="1">
    <citation type="submission" date="2017-09" db="EMBL/GenBank/DDBJ databases">
        <title>Bacterial strain isolated from the female urinary microbiota.</title>
        <authorList>
            <person name="Thomas-White K."/>
            <person name="Kumar N."/>
            <person name="Forster S."/>
            <person name="Putonti C."/>
            <person name="Lawley T."/>
            <person name="Wolfe A.J."/>
        </authorList>
    </citation>
    <scope>NUCLEOTIDE SEQUENCE [LARGE SCALE GENOMIC DNA]</scope>
    <source>
        <strain evidence="1 2">UMB0536</strain>
    </source>
</reference>
<dbReference type="AlphaFoldDB" id="A0A2N6QQ05"/>
<evidence type="ECO:0000313" key="1">
    <source>
        <dbReference type="EMBL" id="PMC23800.1"/>
    </source>
</evidence>
<name>A0A2N6QQ05_9BACT</name>
<proteinExistence type="predicted"/>
<gene>
    <name evidence="1" type="ORF">CJ231_07790</name>
</gene>